<accession>A0A7C9MG60</accession>
<keyword evidence="2" id="KW-0479">Metal-binding</keyword>
<evidence type="ECO:0000256" key="3">
    <source>
        <dbReference type="ARBA" id="ARBA00023004"/>
    </source>
</evidence>
<dbReference type="EMBL" id="WUPT01000002">
    <property type="protein sequence ID" value="MXQ08136.1"/>
    <property type="molecule type" value="Genomic_DNA"/>
</dbReference>
<dbReference type="PANTHER" id="PTHR46491">
    <property type="entry name" value="CDGSH IRON SULFUR DOMAIN PROTEIN HOMOLOG"/>
    <property type="match status" value="1"/>
</dbReference>
<dbReference type="InterPro" id="IPR052950">
    <property type="entry name" value="CISD"/>
</dbReference>
<evidence type="ECO:0000256" key="2">
    <source>
        <dbReference type="ARBA" id="ARBA00022723"/>
    </source>
</evidence>
<reference evidence="6 7" key="1">
    <citation type="submission" date="2019-12" db="EMBL/GenBank/DDBJ databases">
        <authorList>
            <person name="Lee S.D."/>
        </authorList>
    </citation>
    <scope>NUCLEOTIDE SEQUENCE [LARGE SCALE GENOMIC DNA]</scope>
    <source>
        <strain evidence="6 7">GH1-50</strain>
    </source>
</reference>
<dbReference type="InterPro" id="IPR018967">
    <property type="entry name" value="FeS-contain_CDGSH-typ"/>
</dbReference>
<proteinExistence type="predicted"/>
<evidence type="ECO:0000313" key="7">
    <source>
        <dbReference type="Proteomes" id="UP000480350"/>
    </source>
</evidence>
<keyword evidence="4" id="KW-0411">Iron-sulfur</keyword>
<feature type="domain" description="Iron-binding zinc finger CDGSH type" evidence="5">
    <location>
        <begin position="175"/>
        <end position="205"/>
    </location>
</feature>
<dbReference type="Pfam" id="PF09360">
    <property type="entry name" value="zf-CDGSH"/>
    <property type="match status" value="2"/>
</dbReference>
<dbReference type="SMART" id="SM00704">
    <property type="entry name" value="ZnF_CDGSH"/>
    <property type="match status" value="2"/>
</dbReference>
<evidence type="ECO:0000256" key="1">
    <source>
        <dbReference type="ARBA" id="ARBA00022714"/>
    </source>
</evidence>
<keyword evidence="1" id="KW-0001">2Fe-2S</keyword>
<keyword evidence="7" id="KW-1185">Reference proteome</keyword>
<evidence type="ECO:0000256" key="4">
    <source>
        <dbReference type="ARBA" id="ARBA00023014"/>
    </source>
</evidence>
<dbReference type="InterPro" id="IPR042216">
    <property type="entry name" value="MitoNEET_CISD"/>
</dbReference>
<keyword evidence="3" id="KW-0408">Iron</keyword>
<comment type="caution">
    <text evidence="6">The sequence shown here is derived from an EMBL/GenBank/DDBJ whole genome shotgun (WGS) entry which is preliminary data.</text>
</comment>
<name>A0A7C9MG60_9RHOB</name>
<dbReference type="PANTHER" id="PTHR46491:SF3">
    <property type="entry name" value="CDGSH IRON-SULFUR DOMAIN-CONTAINING PROTEIN 3, MITOCHONDRIAL"/>
    <property type="match status" value="1"/>
</dbReference>
<dbReference type="InterPro" id="IPR010693">
    <property type="entry name" value="Divergent_4Fe-4S_mono-cluster"/>
</dbReference>
<protein>
    <submittedName>
        <fullName evidence="6">Iron-binding protein</fullName>
    </submittedName>
</protein>
<organism evidence="6 7">
    <name type="scientific">Kangsaoukella pontilimi</name>
    <dbReference type="NCBI Taxonomy" id="2691042"/>
    <lineage>
        <taxon>Bacteria</taxon>
        <taxon>Pseudomonadati</taxon>
        <taxon>Pseudomonadota</taxon>
        <taxon>Alphaproteobacteria</taxon>
        <taxon>Rhodobacterales</taxon>
        <taxon>Paracoccaceae</taxon>
        <taxon>Kangsaoukella</taxon>
    </lineage>
</organism>
<dbReference type="Proteomes" id="UP000480350">
    <property type="component" value="Unassembled WGS sequence"/>
</dbReference>
<evidence type="ECO:0000259" key="5">
    <source>
        <dbReference type="SMART" id="SM00704"/>
    </source>
</evidence>
<dbReference type="GO" id="GO:0051537">
    <property type="term" value="F:2 iron, 2 sulfur cluster binding"/>
    <property type="evidence" value="ECO:0007669"/>
    <property type="project" value="UniProtKB-KW"/>
</dbReference>
<evidence type="ECO:0000313" key="6">
    <source>
        <dbReference type="EMBL" id="MXQ08136.1"/>
    </source>
</evidence>
<gene>
    <name evidence="6" type="ORF">GQ651_09810</name>
</gene>
<dbReference type="Pfam" id="PF06902">
    <property type="entry name" value="Fer4_19"/>
    <property type="match status" value="1"/>
</dbReference>
<dbReference type="Gene3D" id="3.40.5.90">
    <property type="entry name" value="CDGSH iron-sulfur domain, mitoNEET-type"/>
    <property type="match status" value="2"/>
</dbReference>
<dbReference type="GO" id="GO:0046872">
    <property type="term" value="F:metal ion binding"/>
    <property type="evidence" value="ECO:0007669"/>
    <property type="project" value="UniProtKB-KW"/>
</dbReference>
<sequence length="215" mass="23955">MKPIETDDLTIRYDQRQCVHARECVLGLPKVFNTDARPWIQPEHGDTEEIVDVIEACPSGALSYVRKDGSEEPAPRVNRVRLWEDGPIEVHGDLTVNGEKRRRVLLCRCGKTANPPFCNNAHRKGFEATGLVAFDADSDEDLDDRSGPVEIIAQENGSYRITGRFEIIGSDGHRIARKTEAYLCRCGASGNKPFCDGSHKRLGFTKPSSRDETEA</sequence>
<reference evidence="6 7" key="2">
    <citation type="submission" date="2020-03" db="EMBL/GenBank/DDBJ databases">
        <title>Kangsaoukella pontilimi gen. nov., sp. nov., a new member of the family Rhodobacteraceae isolated from a tidal mudflat.</title>
        <authorList>
            <person name="Kim I.S."/>
        </authorList>
    </citation>
    <scope>NUCLEOTIDE SEQUENCE [LARGE SCALE GENOMIC DNA]</scope>
    <source>
        <strain evidence="6 7">GH1-50</strain>
    </source>
</reference>
<dbReference type="GO" id="GO:0005737">
    <property type="term" value="C:cytoplasm"/>
    <property type="evidence" value="ECO:0007669"/>
    <property type="project" value="UniProtKB-ARBA"/>
</dbReference>
<dbReference type="AlphaFoldDB" id="A0A7C9MG60"/>
<dbReference type="RefSeq" id="WP_160764080.1">
    <property type="nucleotide sequence ID" value="NZ_WUPT01000002.1"/>
</dbReference>
<feature type="domain" description="Iron-binding zinc finger CDGSH type" evidence="5">
    <location>
        <begin position="85"/>
        <end position="128"/>
    </location>
</feature>